<gene>
    <name evidence="2" type="ORF">CGOC_LOCUS7166</name>
</gene>
<evidence type="ECO:0000313" key="3">
    <source>
        <dbReference type="Proteomes" id="UP000271889"/>
    </source>
</evidence>
<protein>
    <submittedName>
        <fullName evidence="2">Uncharacterized protein</fullName>
    </submittedName>
</protein>
<dbReference type="OrthoDB" id="5865526at2759"/>
<name>A0A3P6SIR5_CYLGO</name>
<reference evidence="2 3" key="1">
    <citation type="submission" date="2018-11" db="EMBL/GenBank/DDBJ databases">
        <authorList>
            <consortium name="Pathogen Informatics"/>
        </authorList>
    </citation>
    <scope>NUCLEOTIDE SEQUENCE [LARGE SCALE GENOMIC DNA]</scope>
</reference>
<feature type="region of interest" description="Disordered" evidence="1">
    <location>
        <begin position="26"/>
        <end position="48"/>
    </location>
</feature>
<evidence type="ECO:0000313" key="2">
    <source>
        <dbReference type="EMBL" id="VDK75842.1"/>
    </source>
</evidence>
<accession>A0A3P6SIR5</accession>
<organism evidence="2 3">
    <name type="scientific">Cylicostephanus goldi</name>
    <name type="common">Nematode worm</name>
    <dbReference type="NCBI Taxonomy" id="71465"/>
    <lineage>
        <taxon>Eukaryota</taxon>
        <taxon>Metazoa</taxon>
        <taxon>Ecdysozoa</taxon>
        <taxon>Nematoda</taxon>
        <taxon>Chromadorea</taxon>
        <taxon>Rhabditida</taxon>
        <taxon>Rhabditina</taxon>
        <taxon>Rhabditomorpha</taxon>
        <taxon>Strongyloidea</taxon>
        <taxon>Strongylidae</taxon>
        <taxon>Cylicostephanus</taxon>
    </lineage>
</organism>
<dbReference type="EMBL" id="UYRV01024586">
    <property type="protein sequence ID" value="VDK75842.1"/>
    <property type="molecule type" value="Genomic_DNA"/>
</dbReference>
<dbReference type="Proteomes" id="UP000271889">
    <property type="component" value="Unassembled WGS sequence"/>
</dbReference>
<keyword evidence="3" id="KW-1185">Reference proteome</keyword>
<evidence type="ECO:0000256" key="1">
    <source>
        <dbReference type="SAM" id="MobiDB-lite"/>
    </source>
</evidence>
<dbReference type="AlphaFoldDB" id="A0A3P6SIR5"/>
<sequence length="115" mass="13250">MIPPYSVKITQTLSIPVHKHDETSLVLRKSDELGEGTNSQNRKGSEVDTKLQEILERYSDTFAVCDKELRQTDLARMKIETGDHEPIKLKTRPDPLGIRAKLREILKDLEKRRVI</sequence>
<proteinExistence type="predicted"/>